<dbReference type="GO" id="GO:0043657">
    <property type="term" value="C:host cell"/>
    <property type="evidence" value="ECO:0007669"/>
    <property type="project" value="UniProtKB-SubCell"/>
</dbReference>
<protein>
    <recommendedName>
        <fullName evidence="4">Crinkler effector protein N-terminal domain-containing protein</fullName>
    </recommendedName>
</protein>
<dbReference type="EMBL" id="BEXD01003969">
    <property type="protein sequence ID" value="GBC04810.1"/>
    <property type="molecule type" value="Genomic_DNA"/>
</dbReference>
<dbReference type="AlphaFoldDB" id="A0A2Z6S6J2"/>
<keyword evidence="3" id="KW-0964">Secreted</keyword>
<gene>
    <name evidence="5" type="ORF">RclHR1_05890011</name>
</gene>
<dbReference type="Proteomes" id="UP000247702">
    <property type="component" value="Unassembled WGS sequence"/>
</dbReference>
<evidence type="ECO:0000256" key="2">
    <source>
        <dbReference type="ARBA" id="ARBA00004613"/>
    </source>
</evidence>
<evidence type="ECO:0000256" key="3">
    <source>
        <dbReference type="ARBA" id="ARBA00022525"/>
    </source>
</evidence>
<proteinExistence type="predicted"/>
<evidence type="ECO:0000256" key="1">
    <source>
        <dbReference type="ARBA" id="ARBA00004340"/>
    </source>
</evidence>
<evidence type="ECO:0000313" key="6">
    <source>
        <dbReference type="Proteomes" id="UP000247702"/>
    </source>
</evidence>
<accession>A0A2Z6S6J2</accession>
<evidence type="ECO:0000313" key="5">
    <source>
        <dbReference type="EMBL" id="GBC04810.1"/>
    </source>
</evidence>
<sequence>MLMEPNCILLGKTSINDSFTVRVCDKNNINGNEVLFDQLKISGLKYLIYNEIKKYINNDYNDLNLWNADIAFGENLKDLTVEQICKNSEHLVPIIHFKKYFPDQDAVDKSLIFVQVPVTVLPDEKQVSPNQVLPRATSIEDAMKKILEGIHESMAVDVDEPKSMALKQRDFKQAIDVIDKYFRNSLVKQKAGKKATPTAKTNYRILLCGGAPGIGKTRYGIELFDWLDKEWDTSKKPKALHALYASRFL</sequence>
<comment type="subcellular location">
    <subcellularLocation>
        <location evidence="1">Host cell</location>
    </subcellularLocation>
    <subcellularLocation>
        <location evidence="2">Secreted</location>
    </subcellularLocation>
</comment>
<organism evidence="5 6">
    <name type="scientific">Rhizophagus clarus</name>
    <dbReference type="NCBI Taxonomy" id="94130"/>
    <lineage>
        <taxon>Eukaryota</taxon>
        <taxon>Fungi</taxon>
        <taxon>Fungi incertae sedis</taxon>
        <taxon>Mucoromycota</taxon>
        <taxon>Glomeromycotina</taxon>
        <taxon>Glomeromycetes</taxon>
        <taxon>Glomerales</taxon>
        <taxon>Glomeraceae</taxon>
        <taxon>Rhizophagus</taxon>
    </lineage>
</organism>
<keyword evidence="6" id="KW-1185">Reference proteome</keyword>
<evidence type="ECO:0000259" key="4">
    <source>
        <dbReference type="Pfam" id="PF20147"/>
    </source>
</evidence>
<name>A0A2Z6S6J2_9GLOM</name>
<dbReference type="GO" id="GO:0005576">
    <property type="term" value="C:extracellular region"/>
    <property type="evidence" value="ECO:0007669"/>
    <property type="project" value="UniProtKB-SubCell"/>
</dbReference>
<feature type="domain" description="Crinkler effector protein N-terminal" evidence="4">
    <location>
        <begin position="6"/>
        <end position="107"/>
    </location>
</feature>
<dbReference type="Pfam" id="PF20147">
    <property type="entry name" value="Crinkler"/>
    <property type="match status" value="1"/>
</dbReference>
<dbReference type="InterPro" id="IPR045379">
    <property type="entry name" value="Crinkler_N"/>
</dbReference>
<reference evidence="5 6" key="1">
    <citation type="submission" date="2017-11" db="EMBL/GenBank/DDBJ databases">
        <title>The genome of Rhizophagus clarus HR1 reveals common genetic basis of auxotrophy among arbuscular mycorrhizal fungi.</title>
        <authorList>
            <person name="Kobayashi Y."/>
        </authorList>
    </citation>
    <scope>NUCLEOTIDE SEQUENCE [LARGE SCALE GENOMIC DNA]</scope>
    <source>
        <strain evidence="5 6">HR1</strain>
    </source>
</reference>
<comment type="caution">
    <text evidence="5">The sequence shown here is derived from an EMBL/GenBank/DDBJ whole genome shotgun (WGS) entry which is preliminary data.</text>
</comment>